<dbReference type="GO" id="GO:0003700">
    <property type="term" value="F:DNA-binding transcription factor activity"/>
    <property type="evidence" value="ECO:0007669"/>
    <property type="project" value="InterPro"/>
</dbReference>
<proteinExistence type="predicted"/>
<comment type="caution">
    <text evidence="5">The sequence shown here is derived from an EMBL/GenBank/DDBJ whole genome shotgun (WGS) entry which is preliminary data.</text>
</comment>
<organism evidence="5 6">
    <name type="scientific">Candidatus Eisenbergiella merdavium</name>
    <dbReference type="NCBI Taxonomy" id="2838551"/>
    <lineage>
        <taxon>Bacteria</taxon>
        <taxon>Bacillati</taxon>
        <taxon>Bacillota</taxon>
        <taxon>Clostridia</taxon>
        <taxon>Lachnospirales</taxon>
        <taxon>Lachnospiraceae</taxon>
        <taxon>Eisenbergiella</taxon>
    </lineage>
</organism>
<dbReference type="PANTHER" id="PTHR43280">
    <property type="entry name" value="ARAC-FAMILY TRANSCRIPTIONAL REGULATOR"/>
    <property type="match status" value="1"/>
</dbReference>
<keyword evidence="2" id="KW-0238">DNA-binding</keyword>
<keyword evidence="1" id="KW-0805">Transcription regulation</keyword>
<dbReference type="GO" id="GO:0043565">
    <property type="term" value="F:sequence-specific DNA binding"/>
    <property type="evidence" value="ECO:0007669"/>
    <property type="project" value="InterPro"/>
</dbReference>
<accession>A0A9D2SR15</accession>
<dbReference type="InterPro" id="IPR037923">
    <property type="entry name" value="HTH-like"/>
</dbReference>
<evidence type="ECO:0000256" key="1">
    <source>
        <dbReference type="ARBA" id="ARBA00023015"/>
    </source>
</evidence>
<dbReference type="AlphaFoldDB" id="A0A9D2SR15"/>
<evidence type="ECO:0000256" key="3">
    <source>
        <dbReference type="ARBA" id="ARBA00023163"/>
    </source>
</evidence>
<dbReference type="Proteomes" id="UP000823891">
    <property type="component" value="Unassembled WGS sequence"/>
</dbReference>
<dbReference type="EMBL" id="DWWS01000036">
    <property type="protein sequence ID" value="HJC24047.1"/>
    <property type="molecule type" value="Genomic_DNA"/>
</dbReference>
<evidence type="ECO:0000313" key="5">
    <source>
        <dbReference type="EMBL" id="HJC24047.1"/>
    </source>
</evidence>
<dbReference type="InterPro" id="IPR003313">
    <property type="entry name" value="AraC-bd"/>
</dbReference>
<evidence type="ECO:0000259" key="4">
    <source>
        <dbReference type="PROSITE" id="PS01124"/>
    </source>
</evidence>
<evidence type="ECO:0000313" key="6">
    <source>
        <dbReference type="Proteomes" id="UP000823891"/>
    </source>
</evidence>
<dbReference type="SMART" id="SM00342">
    <property type="entry name" value="HTH_ARAC"/>
    <property type="match status" value="1"/>
</dbReference>
<dbReference type="Gene3D" id="2.60.120.10">
    <property type="entry name" value="Jelly Rolls"/>
    <property type="match status" value="1"/>
</dbReference>
<evidence type="ECO:0000256" key="2">
    <source>
        <dbReference type="ARBA" id="ARBA00023125"/>
    </source>
</evidence>
<name>A0A9D2SR15_9FIRM</name>
<reference evidence="5" key="1">
    <citation type="journal article" date="2021" name="PeerJ">
        <title>Extensive microbial diversity within the chicken gut microbiome revealed by metagenomics and culture.</title>
        <authorList>
            <person name="Gilroy R."/>
            <person name="Ravi A."/>
            <person name="Getino M."/>
            <person name="Pursley I."/>
            <person name="Horton D.L."/>
            <person name="Alikhan N.F."/>
            <person name="Baker D."/>
            <person name="Gharbi K."/>
            <person name="Hall N."/>
            <person name="Watson M."/>
            <person name="Adriaenssens E.M."/>
            <person name="Foster-Nyarko E."/>
            <person name="Jarju S."/>
            <person name="Secka A."/>
            <person name="Antonio M."/>
            <person name="Oren A."/>
            <person name="Chaudhuri R.R."/>
            <person name="La Ragione R."/>
            <person name="Hildebrand F."/>
            <person name="Pallen M.J."/>
        </authorList>
    </citation>
    <scope>NUCLEOTIDE SEQUENCE</scope>
    <source>
        <strain evidence="5">USAMLcec2-132</strain>
    </source>
</reference>
<gene>
    <name evidence="5" type="ORF">H9761_10115</name>
</gene>
<dbReference type="SUPFAM" id="SSF51215">
    <property type="entry name" value="Regulatory protein AraC"/>
    <property type="match status" value="1"/>
</dbReference>
<dbReference type="Pfam" id="PF02311">
    <property type="entry name" value="AraC_binding"/>
    <property type="match status" value="1"/>
</dbReference>
<keyword evidence="3" id="KW-0804">Transcription</keyword>
<dbReference type="PROSITE" id="PS01124">
    <property type="entry name" value="HTH_ARAC_FAMILY_2"/>
    <property type="match status" value="1"/>
</dbReference>
<dbReference type="InterPro" id="IPR018060">
    <property type="entry name" value="HTH_AraC"/>
</dbReference>
<dbReference type="Pfam" id="PF12833">
    <property type="entry name" value="HTH_18"/>
    <property type="match status" value="1"/>
</dbReference>
<sequence>MRSLAERYEKKGYLEQDFRMFHLKDDGPFEVASHYYDFDKVLLFLGGNASYSIEGRRYDLQSHDIVLVNAGELHRPIVQEGCPYERIIIYISAGFLAGYHTKDCDLRLCFQEAKRRHGNVLRMENLEKSSLFSVIRRLEQSLQEQDYGQELYQRVLFLEFMILLNRALLHNRVNYLENEVTNRKIAAIIDHINAHLAEEITVDLLAEHFFLSRSHLMHLFKAETGYSIGAYINEKRLLLAKSLIQNGRSATEACYESGFRDYSTFCRAFRKKYQTTPRNAGRLL</sequence>
<dbReference type="Gene3D" id="1.10.10.60">
    <property type="entry name" value="Homeodomain-like"/>
    <property type="match status" value="2"/>
</dbReference>
<protein>
    <submittedName>
        <fullName evidence="5">AraC family transcriptional regulator</fullName>
    </submittedName>
</protein>
<dbReference type="PANTHER" id="PTHR43280:SF34">
    <property type="entry name" value="ARAC-FAMILY TRANSCRIPTIONAL REGULATOR"/>
    <property type="match status" value="1"/>
</dbReference>
<dbReference type="SUPFAM" id="SSF46689">
    <property type="entry name" value="Homeodomain-like"/>
    <property type="match status" value="2"/>
</dbReference>
<dbReference type="InterPro" id="IPR014710">
    <property type="entry name" value="RmlC-like_jellyroll"/>
</dbReference>
<reference evidence="5" key="2">
    <citation type="submission" date="2021-04" db="EMBL/GenBank/DDBJ databases">
        <authorList>
            <person name="Gilroy R."/>
        </authorList>
    </citation>
    <scope>NUCLEOTIDE SEQUENCE</scope>
    <source>
        <strain evidence="5">USAMLcec2-132</strain>
    </source>
</reference>
<dbReference type="InterPro" id="IPR009057">
    <property type="entry name" value="Homeodomain-like_sf"/>
</dbReference>
<feature type="domain" description="HTH araC/xylS-type" evidence="4">
    <location>
        <begin position="186"/>
        <end position="283"/>
    </location>
</feature>